<dbReference type="InterPro" id="IPR001828">
    <property type="entry name" value="ANF_lig-bd_rcpt"/>
</dbReference>
<evidence type="ECO:0000256" key="2">
    <source>
        <dbReference type="ARBA" id="ARBA00022692"/>
    </source>
</evidence>
<feature type="transmembrane region" description="Helical" evidence="8">
    <location>
        <begin position="2716"/>
        <end position="2734"/>
    </location>
</feature>
<keyword evidence="4 8" id="KW-0472">Membrane</keyword>
<evidence type="ECO:0000256" key="3">
    <source>
        <dbReference type="ARBA" id="ARBA00022989"/>
    </source>
</evidence>
<dbReference type="Pfam" id="PF00003">
    <property type="entry name" value="7tm_3"/>
    <property type="match status" value="1"/>
</dbReference>
<dbReference type="GO" id="GO:0004930">
    <property type="term" value="F:G protein-coupled receptor activity"/>
    <property type="evidence" value="ECO:0007669"/>
    <property type="project" value="InterPro"/>
</dbReference>
<dbReference type="CDD" id="cd00185">
    <property type="entry name" value="TNFRSF"/>
    <property type="match status" value="1"/>
</dbReference>
<dbReference type="PANTHER" id="PTHR24060">
    <property type="entry name" value="METABOTROPIC GLUTAMATE RECEPTOR"/>
    <property type="match status" value="1"/>
</dbReference>
<evidence type="ECO:0000313" key="12">
    <source>
        <dbReference type="Proteomes" id="UP001165082"/>
    </source>
</evidence>
<dbReference type="InterPro" id="IPR009030">
    <property type="entry name" value="Growth_fac_rcpt_cys_sf"/>
</dbReference>
<dbReference type="InterPro" id="IPR011641">
    <property type="entry name" value="Tyr-kin_ephrin_A/B_rcpt-like"/>
</dbReference>
<reference evidence="11" key="1">
    <citation type="submission" date="2022-07" db="EMBL/GenBank/DDBJ databases">
        <title>Genome analysis of Parmales, a sister group of diatoms, reveals the evolutionary specialization of diatoms from phago-mixotrophs to photoautotrophs.</title>
        <authorList>
            <person name="Ban H."/>
            <person name="Sato S."/>
            <person name="Yoshikawa S."/>
            <person name="Kazumasa Y."/>
            <person name="Nakamura Y."/>
            <person name="Ichinomiya M."/>
            <person name="Saitoh K."/>
            <person name="Sato N."/>
            <person name="Blanc-Mathieu R."/>
            <person name="Endo H."/>
            <person name="Kuwata A."/>
            <person name="Ogata H."/>
        </authorList>
    </citation>
    <scope>NUCLEOTIDE SEQUENCE</scope>
</reference>
<dbReference type="EMBL" id="BRXZ01000165">
    <property type="protein sequence ID" value="GMI06554.1"/>
    <property type="molecule type" value="Genomic_DNA"/>
</dbReference>
<protein>
    <recommendedName>
        <fullName evidence="10">G-protein coupled receptors family 3 profile domain-containing protein</fullName>
    </recommendedName>
</protein>
<sequence>MVLFHALILSSLVSWAFSQPHLRIPDEAKFLEQFAKGNGLPNPEDPGEDRFINHELMLGAARSSNGVGYVKYDVDLADDHQYILELGVEVEDNLVVLDDLSHGALHSFGEGGDDIYVNPGAHEFKRGDHIIGSHEGRWNDLISLEQPLQYGVTYSRVVDRVVKAGDGSGRTRLLTKKVHPQATVKTSSMRLALNFTEAKVRPSRELGNDENLAYWCEEACNERSYFEKKNSDMAADGDPAAMDLRICDKCFEVTKPHLEFVKFNYNPTTKKPLFPSFKIGNGEGIVCHDCYAYLGTSINFELEYTSLYLRRFKLMYGGHIGFNYNITIDDPTFPPFWENEYHKFDPEEEPDSPGALRITPEFRIPIGPPKPMPPPAPPLPCNDVSPLMSPTGALNALGIRLADTCTIWLEFEGDFGMQLMGLGSAQGHTGYSFGIAGDLELGIQYTKFGPLENGRWRVANWDRSFYNPPKTADFSDFKTNGISIEMTFLPLIRMSITGGTFPFNMLNLVSELEIAPYIGYEAFPGEHTGTFAVTVVNDDTTKDGSIEKPHLGGDTLKIRLDYSDYEREDAVFIAIRNDCWEESAGGEPIEYMALMSKRASFTGSGSIELEWTISYNDLFSTKQLDTGGFMCGLFDNLEDAEYGGFLCTDWLTECEKNEWRIYPKLATQPFLEIAPTAPFAMFVNDLDENRGIGIIEPQDQTEAVVGEPFTFKWDANGFTHYAGHDAIGDAIPVDNVDIKLYYLTGCIPETFIGCTEEFMQVTEPNVGVPNTGEVTMQFEECTNKGHKLSDAGGKSGIKGSSVYAVVQGIENTNIVSRMSGEFYVQENPDCSKNDITFSFGESFLKVNSGLPGLTGDELQIGVHVVKTWYKDDIERFTDEVLTGGFHSWNASLPFKDVCKESCIKIEVTQGGTMGGSCVIWGGSIDMFRRTFRRGEWETILIDVDNCDFVAEASSASDFPDPVANTTTVVPAFVTVKWDEGIACPAGKYLDDNWFLMEKFIEKDSCKVCKPNEYSESKGEFCTECPAGKVINSDVPAGHDSASDCQSCKKGKYYDNEIDPSLSLDGIAVMSPYKCFVCGDDEYSDTNGATECKECPKGKAIRNKDSAADHMSIKSCTNLCDSNHYFIEAGPYLLGWGRVGYESLAWCDLCSKCDEKYSDCSSCSGARRLEDDGYSAQEMQERAAIILEEAEEVVGWEGGRGGVYFPDSGALHQQQARAAPPLASKFRPFKVPEDQAVLMKRPESIKDRHEESTEALVEEAGEEERSLTTTEPCDTYYWGLGLKGGVTHFRIINPGGGLNKNMFEIDLYRDEDGQIDFSLIGPIVTDKHFYEYCDEMATPSWDDTVDCYLGTYSNFGDGKQDCKVCPAGKYQDSTGQSICKDCPTGKYNLDDHGKDQTFHDSPDDCLAKECPPGWYLTNSAKESTVTTAFSINTDCAMCEAGKYKVVGGEGLCTECEAGKYGKSQGAQSCTDCGMGKYSAATGATACTLCGRGKYNEQLGSSDGSDCVECGAGRYSSMDGATSNNFCNHCPEGKASSTVGAVSESNCLNCGVGKYNRKTGALTCDDCAAGTYTSEEEAFECEQCDYGTKSEVIGATSASTCVACEQGKYSGMKGATECKLCEAPLVVKFNASQCVEEDFVYDDDAQEDGGGEEDGGEDEGGGDGGNDDGGNDDGKETQAPTPAPTQAPLNPDAVNHECAGSCPQVMFESCDPSFFQHQCSSNCDAQVKYIYDAYFKENCPSDFTPPPIGFIEIESGFEIERLQPSMVLASKADKLYLIKVLKHGIAKLAAGVQWSDVIITKLAGVDVTAAENTESETGDGRRRKITEEEESTEVKFKIEASVANIADVKGEEIPDVGKSEGQQTSADLSADLWRDLEESFATKSVLEEGMEEVDPSASMQTELAISLRSEAQVSDDSLDSPEITVKIEGEIPQDTNKGGGGGFLDAGGEVVMIAVFSVVGIVFIVAGFVYKRHVDNAAVLKKYSQHSHVKKPMKPASGGTKSPFHSAGVELAETGSKGRKATDESIDTFSTNISEKSFRGRNPIANPRALLKTMSSVIVAPPRIPHPPSVPQGWSPVWSSEDQRYYYFNETSALLLLLSLSFLLSQVSGTVKGTQHPECEFNSTCWSNDYIREHSCKALPEGGAVLNETHIEIGVSAMLSGGDAVWEISSNAATFLAIDEINNSNDILPGITIIPTIADDSGIYIQGFLSGLCLAKRGVPIILGPQYSDGCLGAAAIASRENVPILSQTCSNPKLDNRDPETGYPFFTRTFLSDSLQGPALSGIAKQYGWSTVVIVNAENDAYSQGLSESFTVNAKANDIEIPTSITIAASETFDSASLESKLNIIKSTGCRVIYMIVGASSDAVKVMKAAKALGMTGEGWTWVGCDAWMGNTLDGLDEADKIGIVGTRPDFDFTSDGWRAFETNWQAIPATGFHRKYDLDDVGNDIWPYYGQNPLPTDNQWPAYNYDAMHVLGRALHKVVSEDGTANGWIAKVKDPAILTAAIRSIEMPNGATAPIAFNSMGEMAAGGFNMYNYQTIDASTTPATNDWVSLGTITIPNVTAPGVINLDTSKSAIWGGGVAVAPASRVCLLDDYDFEVSICDESSVTKSILYSLKPGVFCTVDDEGGVAKPADVNDIPCSYIPSGSSIALISSLCGIFGILFGVLWAAFAVAFKKAPIMRSSQPLFCCLFAFFMGMINITSILELGEHSDGACMLREVAFHIFFTLGFGAILCKMHRVVAIFSNKKLKKIIVRDIDLIGNMAKLVLVDIAILVAWSFVDPPLATSQTETVKGLSFEQTICKSENGSFSMLAYVYKIAILMYGVNLAYKSRNFNHFAESKELGTAIYSVVLLSVVAAVAFTFMEYQGQVIIRALISVLATITSLLSFFLPKFLKRNMSQEEYRSAISTSTGTNTGTSGGGNSTSSNQGDSEKDELIEELKAEIEALKAETGGN</sequence>
<evidence type="ECO:0000256" key="1">
    <source>
        <dbReference type="ARBA" id="ARBA00004141"/>
    </source>
</evidence>
<feature type="transmembrane region" description="Helical" evidence="8">
    <location>
        <begin position="1948"/>
        <end position="1968"/>
    </location>
</feature>
<dbReference type="GO" id="GO:0016020">
    <property type="term" value="C:membrane"/>
    <property type="evidence" value="ECO:0007669"/>
    <property type="project" value="UniProtKB-SubCell"/>
</dbReference>
<evidence type="ECO:0000256" key="5">
    <source>
        <dbReference type="ARBA" id="ARBA00023170"/>
    </source>
</evidence>
<gene>
    <name evidence="11" type="ORF">TrRE_jg6440</name>
</gene>
<feature type="transmembrane region" description="Helical" evidence="8">
    <location>
        <begin position="2646"/>
        <end position="2671"/>
    </location>
</feature>
<dbReference type="Gene3D" id="2.10.50.10">
    <property type="entry name" value="Tumor Necrosis Factor Receptor, subunit A, domain 2"/>
    <property type="match status" value="4"/>
</dbReference>
<feature type="transmembrane region" description="Helical" evidence="8">
    <location>
        <begin position="2866"/>
        <end position="2886"/>
    </location>
</feature>
<evidence type="ECO:0000259" key="10">
    <source>
        <dbReference type="PROSITE" id="PS50259"/>
    </source>
</evidence>
<feature type="transmembrane region" description="Helical" evidence="8">
    <location>
        <begin position="2683"/>
        <end position="2704"/>
    </location>
</feature>
<dbReference type="Pfam" id="PF01094">
    <property type="entry name" value="ANF_receptor"/>
    <property type="match status" value="1"/>
</dbReference>
<evidence type="ECO:0000313" key="11">
    <source>
        <dbReference type="EMBL" id="GMI06554.1"/>
    </source>
</evidence>
<evidence type="ECO:0000256" key="9">
    <source>
        <dbReference type="SAM" id="SignalP"/>
    </source>
</evidence>
<dbReference type="InterPro" id="IPR028082">
    <property type="entry name" value="Peripla_BP_I"/>
</dbReference>
<keyword evidence="9" id="KW-0732">Signal</keyword>
<dbReference type="CDD" id="cd15047">
    <property type="entry name" value="7tmC_GABA-B-like"/>
    <property type="match status" value="1"/>
</dbReference>
<evidence type="ECO:0000256" key="8">
    <source>
        <dbReference type="SAM" id="Phobius"/>
    </source>
</evidence>
<feature type="transmembrane region" description="Helical" evidence="8">
    <location>
        <begin position="2083"/>
        <end position="2102"/>
    </location>
</feature>
<feature type="compositionally biased region" description="Acidic residues" evidence="7">
    <location>
        <begin position="1641"/>
        <end position="1669"/>
    </location>
</feature>
<accession>A0A9W7CL09</accession>
<dbReference type="InterPro" id="IPR000337">
    <property type="entry name" value="GPCR_3"/>
</dbReference>
<keyword evidence="2 8" id="KW-0812">Transmembrane</keyword>
<name>A0A9W7CL09_9STRA</name>
<dbReference type="SUPFAM" id="SSF57184">
    <property type="entry name" value="Growth factor receptor domain"/>
    <property type="match status" value="2"/>
</dbReference>
<dbReference type="InterPro" id="IPR017978">
    <property type="entry name" value="GPCR_3_C"/>
</dbReference>
<dbReference type="SMART" id="SM01411">
    <property type="entry name" value="Ephrin_rec_like"/>
    <property type="match status" value="7"/>
</dbReference>
<dbReference type="SUPFAM" id="SSF53822">
    <property type="entry name" value="Periplasmic binding protein-like I"/>
    <property type="match status" value="1"/>
</dbReference>
<proteinExistence type="predicted"/>
<feature type="chain" id="PRO_5040736597" description="G-protein coupled receptors family 3 profile domain-containing protein" evidence="9">
    <location>
        <begin position="19"/>
        <end position="2950"/>
    </location>
</feature>
<keyword evidence="6" id="KW-0325">Glycoprotein</keyword>
<keyword evidence="5" id="KW-0675">Receptor</keyword>
<organism evidence="11 12">
    <name type="scientific">Triparma retinervis</name>
    <dbReference type="NCBI Taxonomy" id="2557542"/>
    <lineage>
        <taxon>Eukaryota</taxon>
        <taxon>Sar</taxon>
        <taxon>Stramenopiles</taxon>
        <taxon>Ochrophyta</taxon>
        <taxon>Bolidophyceae</taxon>
        <taxon>Parmales</taxon>
        <taxon>Triparmaceae</taxon>
        <taxon>Triparma</taxon>
    </lineage>
</organism>
<comment type="subcellular location">
    <subcellularLocation>
        <location evidence="1">Membrane</location>
        <topology evidence="1">Multi-pass membrane protein</topology>
    </subcellularLocation>
</comment>
<evidence type="ECO:0000256" key="4">
    <source>
        <dbReference type="ARBA" id="ARBA00023136"/>
    </source>
</evidence>
<feature type="region of interest" description="Disordered" evidence="7">
    <location>
        <begin position="1641"/>
        <end position="1690"/>
    </location>
</feature>
<feature type="transmembrane region" description="Helical" evidence="8">
    <location>
        <begin position="2839"/>
        <end position="2860"/>
    </location>
</feature>
<keyword evidence="3 8" id="KW-1133">Transmembrane helix</keyword>
<dbReference type="PROSITE" id="PS50259">
    <property type="entry name" value="G_PROTEIN_RECEP_F3_4"/>
    <property type="match status" value="1"/>
</dbReference>
<feature type="compositionally biased region" description="Low complexity" evidence="7">
    <location>
        <begin position="1675"/>
        <end position="1686"/>
    </location>
</feature>
<feature type="region of interest" description="Disordered" evidence="7">
    <location>
        <begin position="2901"/>
        <end position="2931"/>
    </location>
</feature>
<feature type="region of interest" description="Disordered" evidence="7">
    <location>
        <begin position="1243"/>
        <end position="1267"/>
    </location>
</feature>
<feature type="signal peptide" evidence="9">
    <location>
        <begin position="1"/>
        <end position="18"/>
    </location>
</feature>
<keyword evidence="12" id="KW-1185">Reference proteome</keyword>
<dbReference type="InterPro" id="IPR050726">
    <property type="entry name" value="mGluR"/>
</dbReference>
<feature type="transmembrane region" description="Helical" evidence="8">
    <location>
        <begin position="2755"/>
        <end position="2776"/>
    </location>
</feature>
<dbReference type="PRINTS" id="PR00248">
    <property type="entry name" value="GPCRMGR"/>
</dbReference>
<dbReference type="Proteomes" id="UP001165082">
    <property type="component" value="Unassembled WGS sequence"/>
</dbReference>
<feature type="transmembrane region" description="Helical" evidence="8">
    <location>
        <begin position="2809"/>
        <end position="2827"/>
    </location>
</feature>
<evidence type="ECO:0000256" key="6">
    <source>
        <dbReference type="ARBA" id="ARBA00023180"/>
    </source>
</evidence>
<comment type="caution">
    <text evidence="11">The sequence shown here is derived from an EMBL/GenBank/DDBJ whole genome shotgun (WGS) entry which is preliminary data.</text>
</comment>
<dbReference type="Gene3D" id="3.40.50.2300">
    <property type="match status" value="2"/>
</dbReference>
<dbReference type="Pfam" id="PF07699">
    <property type="entry name" value="Ephrin_rec_like"/>
    <property type="match status" value="3"/>
</dbReference>
<feature type="domain" description="G-protein coupled receptors family 3 profile" evidence="10">
    <location>
        <begin position="2646"/>
        <end position="2888"/>
    </location>
</feature>
<evidence type="ECO:0000256" key="7">
    <source>
        <dbReference type="SAM" id="MobiDB-lite"/>
    </source>
</evidence>
<dbReference type="OrthoDB" id="413581at2759"/>